<dbReference type="Gene3D" id="3.30.450.20">
    <property type="entry name" value="PAS domain"/>
    <property type="match status" value="1"/>
</dbReference>
<dbReference type="InterPro" id="IPR052155">
    <property type="entry name" value="Biofilm_reg_signaling"/>
</dbReference>
<comment type="caution">
    <text evidence="4">The sequence shown here is derived from an EMBL/GenBank/DDBJ whole genome shotgun (WGS) entry which is preliminary data.</text>
</comment>
<keyword evidence="1" id="KW-0472">Membrane</keyword>
<dbReference type="SUPFAM" id="SSF55785">
    <property type="entry name" value="PYP-like sensor domain (PAS domain)"/>
    <property type="match status" value="1"/>
</dbReference>
<keyword evidence="1" id="KW-1133">Transmembrane helix</keyword>
<evidence type="ECO:0000313" key="4">
    <source>
        <dbReference type="EMBL" id="GBG15860.1"/>
    </source>
</evidence>
<evidence type="ECO:0000259" key="3">
    <source>
        <dbReference type="PROSITE" id="PS50887"/>
    </source>
</evidence>
<dbReference type="PANTHER" id="PTHR44757">
    <property type="entry name" value="DIGUANYLATE CYCLASE DGCP"/>
    <property type="match status" value="1"/>
</dbReference>
<reference evidence="4 5" key="1">
    <citation type="journal article" date="2018" name="Environ. Microbiol.">
        <title>Isolation and genomic characterization of Novimethylophilus kurashikiensis gen. nov. sp. nov., a new lanthanide-dependent methylotrophic species of Methylophilaceae.</title>
        <authorList>
            <person name="Lv H."/>
            <person name="Sahin N."/>
            <person name="Tani A."/>
        </authorList>
    </citation>
    <scope>NUCLEOTIDE SEQUENCE [LARGE SCALE GENOMIC DNA]</scope>
    <source>
        <strain evidence="4 5">La2-4</strain>
    </source>
</reference>
<dbReference type="PANTHER" id="PTHR44757:SF2">
    <property type="entry name" value="BIOFILM ARCHITECTURE MAINTENANCE PROTEIN MBAA"/>
    <property type="match status" value="1"/>
</dbReference>
<dbReference type="InterPro" id="IPR043128">
    <property type="entry name" value="Rev_trsase/Diguanyl_cyclase"/>
</dbReference>
<dbReference type="InterPro" id="IPR029787">
    <property type="entry name" value="Nucleotide_cyclase"/>
</dbReference>
<gene>
    <name evidence="4" type="ORF">NMK_3475</name>
</gene>
<accession>A0A2R5FCE0</accession>
<dbReference type="InterPro" id="IPR035965">
    <property type="entry name" value="PAS-like_dom_sf"/>
</dbReference>
<dbReference type="Pfam" id="PF00990">
    <property type="entry name" value="GGDEF"/>
    <property type="match status" value="1"/>
</dbReference>
<dbReference type="Pfam" id="PF13426">
    <property type="entry name" value="PAS_9"/>
    <property type="match status" value="1"/>
</dbReference>
<protein>
    <recommendedName>
        <fullName evidence="6">Diguanylate cyclase</fullName>
    </recommendedName>
</protein>
<evidence type="ECO:0008006" key="6">
    <source>
        <dbReference type="Google" id="ProtNLM"/>
    </source>
</evidence>
<dbReference type="PROSITE" id="PS50112">
    <property type="entry name" value="PAS"/>
    <property type="match status" value="1"/>
</dbReference>
<evidence type="ECO:0000313" key="5">
    <source>
        <dbReference type="Proteomes" id="UP000245081"/>
    </source>
</evidence>
<dbReference type="SMART" id="SM00267">
    <property type="entry name" value="GGDEF"/>
    <property type="match status" value="1"/>
</dbReference>
<feature type="domain" description="GGDEF" evidence="3">
    <location>
        <begin position="240"/>
        <end position="373"/>
    </location>
</feature>
<dbReference type="RefSeq" id="WP_109017004.1">
    <property type="nucleotide sequence ID" value="NZ_BDOQ01000021.1"/>
</dbReference>
<dbReference type="CDD" id="cd00130">
    <property type="entry name" value="PAS"/>
    <property type="match status" value="1"/>
</dbReference>
<evidence type="ECO:0000259" key="2">
    <source>
        <dbReference type="PROSITE" id="PS50112"/>
    </source>
</evidence>
<feature type="domain" description="PAS" evidence="2">
    <location>
        <begin position="83"/>
        <end position="128"/>
    </location>
</feature>
<dbReference type="Gene3D" id="3.30.70.270">
    <property type="match status" value="1"/>
</dbReference>
<dbReference type="CDD" id="cd01949">
    <property type="entry name" value="GGDEF"/>
    <property type="match status" value="1"/>
</dbReference>
<dbReference type="AlphaFoldDB" id="A0A2R5FCE0"/>
<name>A0A2R5FCE0_9PROT</name>
<proteinExistence type="predicted"/>
<sequence>MQQGSRLPIVLKIGFVIFVVEGLIMAGLAAIDISNARLAALADAALLTLVSSYWICQWVIRPYVQERDQAEDDLVRYTAEMENLRLASLVIDDGGDAVAVASPDGTLIAINTGFNRLTGYTADEIVRRKQHMFNTGSHSAAFYKSLWHTVSVTGKWQGEMWLPHRGGTIFPAWVSVTSLYNSDRSAHRRLIRVSDVTSGKKAQELKWRHANFDHITGLPNRFMFLDRLQWSLKQARQLERPLTLILVDIDQFHHVNEMHGLAVGDQLLKAVGERLVAAVGATDTVARLGEDGYGLILGELKDAASREQLAQSLLEKLAEPYELDGAIFKLTASIGVSVYPDDGANVHCLLKVATQAREDAKEMGGNALVGSFKDKEVLETESLAKFLAS</sequence>
<keyword evidence="5" id="KW-1185">Reference proteome</keyword>
<dbReference type="SUPFAM" id="SSF55073">
    <property type="entry name" value="Nucleotide cyclase"/>
    <property type="match status" value="1"/>
</dbReference>
<feature type="transmembrane region" description="Helical" evidence="1">
    <location>
        <begin position="9"/>
        <end position="31"/>
    </location>
</feature>
<dbReference type="OrthoDB" id="42802at2"/>
<dbReference type="InterPro" id="IPR000160">
    <property type="entry name" value="GGDEF_dom"/>
</dbReference>
<dbReference type="InterPro" id="IPR000014">
    <property type="entry name" value="PAS"/>
</dbReference>
<dbReference type="Proteomes" id="UP000245081">
    <property type="component" value="Unassembled WGS sequence"/>
</dbReference>
<dbReference type="NCBIfam" id="TIGR00229">
    <property type="entry name" value="sensory_box"/>
    <property type="match status" value="1"/>
</dbReference>
<keyword evidence="1" id="KW-0812">Transmembrane</keyword>
<organism evidence="4 5">
    <name type="scientific">Novimethylophilus kurashikiensis</name>
    <dbReference type="NCBI Taxonomy" id="1825523"/>
    <lineage>
        <taxon>Bacteria</taxon>
        <taxon>Pseudomonadati</taxon>
        <taxon>Pseudomonadota</taxon>
        <taxon>Betaproteobacteria</taxon>
        <taxon>Nitrosomonadales</taxon>
        <taxon>Methylophilaceae</taxon>
        <taxon>Novimethylophilus</taxon>
    </lineage>
</organism>
<dbReference type="EMBL" id="BDOQ01000021">
    <property type="protein sequence ID" value="GBG15860.1"/>
    <property type="molecule type" value="Genomic_DNA"/>
</dbReference>
<dbReference type="NCBIfam" id="TIGR00254">
    <property type="entry name" value="GGDEF"/>
    <property type="match status" value="1"/>
</dbReference>
<dbReference type="PROSITE" id="PS50887">
    <property type="entry name" value="GGDEF"/>
    <property type="match status" value="1"/>
</dbReference>
<evidence type="ECO:0000256" key="1">
    <source>
        <dbReference type="SAM" id="Phobius"/>
    </source>
</evidence>